<dbReference type="EMBL" id="CAJQZP010001207">
    <property type="protein sequence ID" value="CAG5029880.1"/>
    <property type="molecule type" value="Genomic_DNA"/>
</dbReference>
<accession>A0A8S3XJU8</accession>
<reference evidence="2" key="1">
    <citation type="submission" date="2021-04" db="EMBL/GenBank/DDBJ databases">
        <authorList>
            <person name="Tunstrom K."/>
        </authorList>
    </citation>
    <scope>NUCLEOTIDE SEQUENCE</scope>
</reference>
<sequence>MKLLISKSTVTQNHDGTPLTEVQCIKCARGYKVQNNICTKCGSCACNRNEVIVHGKCLPKKYVIERPKYEEKHLHPSDLLDIVKYEYMCVNSDVAACRWLANACVSNFYSSDPAGPCRLWIFPNLVTHKILPVLMTNKTNKSTSDDKDSNEIRLSKRQISLVITAISYENNGKFKYLHNSGNKFIPCFPPFTLTIGENYSVERKQSLDSLKLHIDFEAQYAVKSPSSDIFSTSLIVTHLLPSAGVLRGLEIWGSILSILMAVYAIIQWRGVLRRGGLKISLLPLIAGSIADALYFATWSSVMHALAAEAGTLELTLPLSQSEERVIEGMVYAVVALKVVKVTYVNWIQCRCDIFFIDWSEYTPYYKDTPINEQSNNSWKPAILAREWAAMQTKRRTSPVATVTLTLFILQLMKPWQAVLPRSQGYNWAIASIAWWTSYTVVFLGQMIALDGLSWVAKERTILEKLLDFELLGREGSTVSILLYDAENSPPSCFTITWWGNEWTLATLDSMIFGSVLYATNEPLLAALTTLILYQIIKYTVTWFVKRNVRVKTNIESF</sequence>
<comment type="caution">
    <text evidence="2">The sequence shown here is derived from an EMBL/GenBank/DDBJ whole genome shotgun (WGS) entry which is preliminary data.</text>
</comment>
<keyword evidence="3" id="KW-1185">Reference proteome</keyword>
<dbReference type="AlphaFoldDB" id="A0A8S3XJU8"/>
<protein>
    <submittedName>
        <fullName evidence="2">(apollo) hypothetical protein</fullName>
    </submittedName>
</protein>
<dbReference type="Proteomes" id="UP000691718">
    <property type="component" value="Unassembled WGS sequence"/>
</dbReference>
<dbReference type="Pfam" id="PF09773">
    <property type="entry name" value="Meckelin"/>
    <property type="match status" value="3"/>
</dbReference>
<dbReference type="GO" id="GO:0036038">
    <property type="term" value="C:MKS complex"/>
    <property type="evidence" value="ECO:0007669"/>
    <property type="project" value="InterPro"/>
</dbReference>
<organism evidence="2 3">
    <name type="scientific">Parnassius apollo</name>
    <name type="common">Apollo butterfly</name>
    <name type="synonym">Papilio apollo</name>
    <dbReference type="NCBI Taxonomy" id="110799"/>
    <lineage>
        <taxon>Eukaryota</taxon>
        <taxon>Metazoa</taxon>
        <taxon>Ecdysozoa</taxon>
        <taxon>Arthropoda</taxon>
        <taxon>Hexapoda</taxon>
        <taxon>Insecta</taxon>
        <taxon>Pterygota</taxon>
        <taxon>Neoptera</taxon>
        <taxon>Endopterygota</taxon>
        <taxon>Lepidoptera</taxon>
        <taxon>Glossata</taxon>
        <taxon>Ditrysia</taxon>
        <taxon>Papilionoidea</taxon>
        <taxon>Papilionidae</taxon>
        <taxon>Parnassiinae</taxon>
        <taxon>Parnassini</taxon>
        <taxon>Parnassius</taxon>
        <taxon>Parnassius</taxon>
    </lineage>
</organism>
<feature type="transmembrane region" description="Helical" evidence="1">
    <location>
        <begin position="432"/>
        <end position="456"/>
    </location>
</feature>
<dbReference type="PANTHER" id="PTHR21274">
    <property type="entry name" value="MECKELIN"/>
    <property type="match status" value="1"/>
</dbReference>
<dbReference type="GO" id="GO:0060271">
    <property type="term" value="P:cilium assembly"/>
    <property type="evidence" value="ECO:0007669"/>
    <property type="project" value="InterPro"/>
</dbReference>
<evidence type="ECO:0000313" key="2">
    <source>
        <dbReference type="EMBL" id="CAG5029880.1"/>
    </source>
</evidence>
<evidence type="ECO:0000256" key="1">
    <source>
        <dbReference type="SAM" id="Phobius"/>
    </source>
</evidence>
<feature type="transmembrane region" description="Helical" evidence="1">
    <location>
        <begin position="251"/>
        <end position="272"/>
    </location>
</feature>
<dbReference type="InterPro" id="IPR019170">
    <property type="entry name" value="Meckelin"/>
</dbReference>
<keyword evidence="1" id="KW-1133">Transmembrane helix</keyword>
<name>A0A8S3XJU8_PARAO</name>
<keyword evidence="1" id="KW-0472">Membrane</keyword>
<dbReference type="OrthoDB" id="419138at2759"/>
<keyword evidence="1" id="KW-0812">Transmembrane</keyword>
<evidence type="ECO:0000313" key="3">
    <source>
        <dbReference type="Proteomes" id="UP000691718"/>
    </source>
</evidence>
<dbReference type="PANTHER" id="PTHR21274:SF0">
    <property type="entry name" value="MECKELIN"/>
    <property type="match status" value="1"/>
</dbReference>
<gene>
    <name evidence="2" type="ORF">PAPOLLO_LOCUS19348</name>
</gene>
<proteinExistence type="predicted"/>